<keyword evidence="2" id="KW-0238">DNA-binding</keyword>
<reference evidence="6" key="2">
    <citation type="submission" date="2021-09" db="EMBL/GenBank/DDBJ databases">
        <authorList>
            <person name="Gilroy R."/>
        </authorList>
    </citation>
    <scope>NUCLEOTIDE SEQUENCE</scope>
    <source>
        <strain evidence="6">CHK171-7178</strain>
    </source>
</reference>
<evidence type="ECO:0000259" key="5">
    <source>
        <dbReference type="PROSITE" id="PS51464"/>
    </source>
</evidence>
<evidence type="ECO:0000256" key="3">
    <source>
        <dbReference type="ARBA" id="ARBA00023163"/>
    </source>
</evidence>
<accession>A0A921KEP3</accession>
<dbReference type="GO" id="GO:0097367">
    <property type="term" value="F:carbohydrate derivative binding"/>
    <property type="evidence" value="ECO:0007669"/>
    <property type="project" value="InterPro"/>
</dbReference>
<dbReference type="PROSITE" id="PS51464">
    <property type="entry name" value="SIS"/>
    <property type="match status" value="1"/>
</dbReference>
<reference evidence="6" key="1">
    <citation type="journal article" date="2021" name="PeerJ">
        <title>Extensive microbial diversity within the chicken gut microbiome revealed by metagenomics and culture.</title>
        <authorList>
            <person name="Gilroy R."/>
            <person name="Ravi A."/>
            <person name="Getino M."/>
            <person name="Pursley I."/>
            <person name="Horton D.L."/>
            <person name="Alikhan N.F."/>
            <person name="Baker D."/>
            <person name="Gharbi K."/>
            <person name="Hall N."/>
            <person name="Watson M."/>
            <person name="Adriaenssens E.M."/>
            <person name="Foster-Nyarko E."/>
            <person name="Jarju S."/>
            <person name="Secka A."/>
            <person name="Antonio M."/>
            <person name="Oren A."/>
            <person name="Chaudhuri R.R."/>
            <person name="La Ragione R."/>
            <person name="Hildebrand F."/>
            <person name="Pallen M.J."/>
        </authorList>
    </citation>
    <scope>NUCLEOTIDE SEQUENCE</scope>
    <source>
        <strain evidence="6">CHK171-7178</strain>
    </source>
</reference>
<keyword evidence="1" id="KW-0805">Transcription regulation</keyword>
<dbReference type="CDD" id="cd05013">
    <property type="entry name" value="SIS_RpiR"/>
    <property type="match status" value="1"/>
</dbReference>
<dbReference type="Pfam" id="PF01418">
    <property type="entry name" value="HTH_6"/>
    <property type="match status" value="1"/>
</dbReference>
<evidence type="ECO:0000313" key="6">
    <source>
        <dbReference type="EMBL" id="HJF34000.1"/>
    </source>
</evidence>
<keyword evidence="3" id="KW-0804">Transcription</keyword>
<protein>
    <submittedName>
        <fullName evidence="6">MurR/RpiR family transcriptional regulator</fullName>
    </submittedName>
</protein>
<gene>
    <name evidence="6" type="ORF">K8V56_19735</name>
</gene>
<feature type="domain" description="HTH rpiR-type" evidence="4">
    <location>
        <begin position="1"/>
        <end position="76"/>
    </location>
</feature>
<dbReference type="SUPFAM" id="SSF46689">
    <property type="entry name" value="Homeodomain-like"/>
    <property type="match status" value="1"/>
</dbReference>
<dbReference type="EMBL" id="DYWT01000296">
    <property type="protein sequence ID" value="HJF34000.1"/>
    <property type="molecule type" value="Genomic_DNA"/>
</dbReference>
<dbReference type="GO" id="GO:0003700">
    <property type="term" value="F:DNA-binding transcription factor activity"/>
    <property type="evidence" value="ECO:0007669"/>
    <property type="project" value="InterPro"/>
</dbReference>
<dbReference type="PROSITE" id="PS51071">
    <property type="entry name" value="HTH_RPIR"/>
    <property type="match status" value="1"/>
</dbReference>
<dbReference type="InterPro" id="IPR046348">
    <property type="entry name" value="SIS_dom_sf"/>
</dbReference>
<feature type="domain" description="SIS" evidence="5">
    <location>
        <begin position="125"/>
        <end position="266"/>
    </location>
</feature>
<comment type="caution">
    <text evidence="6">The sequence shown here is derived from an EMBL/GenBank/DDBJ whole genome shotgun (WGS) entry which is preliminary data.</text>
</comment>
<dbReference type="InterPro" id="IPR000281">
    <property type="entry name" value="HTH_RpiR"/>
</dbReference>
<evidence type="ECO:0000256" key="2">
    <source>
        <dbReference type="ARBA" id="ARBA00023125"/>
    </source>
</evidence>
<dbReference type="Pfam" id="PF01380">
    <property type="entry name" value="SIS"/>
    <property type="match status" value="1"/>
</dbReference>
<dbReference type="SUPFAM" id="SSF53697">
    <property type="entry name" value="SIS domain"/>
    <property type="match status" value="1"/>
</dbReference>
<dbReference type="InterPro" id="IPR036388">
    <property type="entry name" value="WH-like_DNA-bd_sf"/>
</dbReference>
<evidence type="ECO:0000259" key="4">
    <source>
        <dbReference type="PROSITE" id="PS51071"/>
    </source>
</evidence>
<dbReference type="GO" id="GO:0003677">
    <property type="term" value="F:DNA binding"/>
    <property type="evidence" value="ECO:0007669"/>
    <property type="project" value="UniProtKB-KW"/>
</dbReference>
<dbReference type="InterPro" id="IPR001347">
    <property type="entry name" value="SIS_dom"/>
</dbReference>
<dbReference type="PANTHER" id="PTHR30514">
    <property type="entry name" value="GLUCOKINASE"/>
    <property type="match status" value="1"/>
</dbReference>
<dbReference type="PANTHER" id="PTHR30514:SF21">
    <property type="entry name" value="RPIR-FAMILY TRANSCRIPTIONAL REGULATOR"/>
    <property type="match status" value="1"/>
</dbReference>
<dbReference type="GO" id="GO:1901135">
    <property type="term" value="P:carbohydrate derivative metabolic process"/>
    <property type="evidence" value="ECO:0007669"/>
    <property type="project" value="InterPro"/>
</dbReference>
<sequence length="293" mass="33399">MLIIDKLKLADRFTETEKEIATYLISLGNEMKGVTTRGVAEKTYSSPATVVRLCKKLDYKGFDDFKAEYMKELEYINRQYGDVNANFPFEKTDPMMNVMNKIAKLHMDTIEDTVELIHHDRLSAAKQLLINSDNIYIYSSGTALNQAESFKEKMMKIGRKVIISTNLNYQLYEASCMEKNNLAIIISYSGETENALKIADICSANENKILGITSIGENSLSKLCDAVLLISTKSSLFDNIADYSIHVSVNLLLDILYSLVFQNKFDQYYEHKEKYTKLLESQRTSTNSLLMKQ</sequence>
<organism evidence="6 7">
    <name type="scientific">Sporosarcina psychrophila</name>
    <name type="common">Bacillus psychrophilus</name>
    <dbReference type="NCBI Taxonomy" id="1476"/>
    <lineage>
        <taxon>Bacteria</taxon>
        <taxon>Bacillati</taxon>
        <taxon>Bacillota</taxon>
        <taxon>Bacilli</taxon>
        <taxon>Bacillales</taxon>
        <taxon>Caryophanaceae</taxon>
        <taxon>Sporosarcina</taxon>
    </lineage>
</organism>
<proteinExistence type="predicted"/>
<dbReference type="InterPro" id="IPR047640">
    <property type="entry name" value="RpiR-like"/>
</dbReference>
<dbReference type="Gene3D" id="3.40.50.10490">
    <property type="entry name" value="Glucose-6-phosphate isomerase like protein, domain 1"/>
    <property type="match status" value="1"/>
</dbReference>
<evidence type="ECO:0000313" key="7">
    <source>
        <dbReference type="Proteomes" id="UP000698173"/>
    </source>
</evidence>
<dbReference type="Gene3D" id="1.10.10.10">
    <property type="entry name" value="Winged helix-like DNA-binding domain superfamily/Winged helix DNA-binding domain"/>
    <property type="match status" value="1"/>
</dbReference>
<name>A0A921KEP3_SPOPS</name>
<dbReference type="InterPro" id="IPR035472">
    <property type="entry name" value="RpiR-like_SIS"/>
</dbReference>
<dbReference type="InterPro" id="IPR009057">
    <property type="entry name" value="Homeodomain-like_sf"/>
</dbReference>
<dbReference type="AlphaFoldDB" id="A0A921KEP3"/>
<evidence type="ECO:0000256" key="1">
    <source>
        <dbReference type="ARBA" id="ARBA00023015"/>
    </source>
</evidence>
<dbReference type="Proteomes" id="UP000698173">
    <property type="component" value="Unassembled WGS sequence"/>
</dbReference>